<feature type="region of interest" description="Disordered" evidence="2">
    <location>
        <begin position="1"/>
        <end position="36"/>
    </location>
</feature>
<feature type="region of interest" description="Disordered" evidence="2">
    <location>
        <begin position="724"/>
        <end position="779"/>
    </location>
</feature>
<organism evidence="3 4">
    <name type="scientific">Humicola insolens</name>
    <name type="common">Soft-rot fungus</name>
    <dbReference type="NCBI Taxonomy" id="85995"/>
    <lineage>
        <taxon>Eukaryota</taxon>
        <taxon>Fungi</taxon>
        <taxon>Dikarya</taxon>
        <taxon>Ascomycota</taxon>
        <taxon>Pezizomycotina</taxon>
        <taxon>Sordariomycetes</taxon>
        <taxon>Sordariomycetidae</taxon>
        <taxon>Sordariales</taxon>
        <taxon>Chaetomiaceae</taxon>
        <taxon>Mycothermus</taxon>
    </lineage>
</organism>
<name>A0ABR3VLN4_HUMIN</name>
<feature type="compositionally biased region" description="Basic and acidic residues" evidence="2">
    <location>
        <begin position="18"/>
        <end position="32"/>
    </location>
</feature>
<keyword evidence="4" id="KW-1185">Reference proteome</keyword>
<dbReference type="EMBL" id="JAZGSY010000044">
    <property type="protein sequence ID" value="KAL1842396.1"/>
    <property type="molecule type" value="Genomic_DNA"/>
</dbReference>
<feature type="compositionally biased region" description="Basic and acidic residues" evidence="2">
    <location>
        <begin position="752"/>
        <end position="779"/>
    </location>
</feature>
<dbReference type="Proteomes" id="UP001583172">
    <property type="component" value="Unassembled WGS sequence"/>
</dbReference>
<feature type="region of interest" description="Disordered" evidence="2">
    <location>
        <begin position="564"/>
        <end position="629"/>
    </location>
</feature>
<feature type="compositionally biased region" description="Polar residues" evidence="2">
    <location>
        <begin position="289"/>
        <end position="298"/>
    </location>
</feature>
<evidence type="ECO:0000313" key="3">
    <source>
        <dbReference type="EMBL" id="KAL1842396.1"/>
    </source>
</evidence>
<evidence type="ECO:0000313" key="4">
    <source>
        <dbReference type="Proteomes" id="UP001583172"/>
    </source>
</evidence>
<protein>
    <submittedName>
        <fullName evidence="3">Uncharacterized protein</fullName>
    </submittedName>
</protein>
<feature type="compositionally biased region" description="Basic and acidic residues" evidence="2">
    <location>
        <begin position="360"/>
        <end position="377"/>
    </location>
</feature>
<evidence type="ECO:0000256" key="1">
    <source>
        <dbReference type="SAM" id="Coils"/>
    </source>
</evidence>
<feature type="region of interest" description="Disordered" evidence="2">
    <location>
        <begin position="325"/>
        <end position="383"/>
    </location>
</feature>
<feature type="compositionally biased region" description="Basic residues" evidence="2">
    <location>
        <begin position="613"/>
        <end position="622"/>
    </location>
</feature>
<comment type="caution">
    <text evidence="3">The sequence shown here is derived from an EMBL/GenBank/DDBJ whole genome shotgun (WGS) entry which is preliminary data.</text>
</comment>
<feature type="coiled-coil region" evidence="1">
    <location>
        <begin position="400"/>
        <end position="552"/>
    </location>
</feature>
<feature type="region of interest" description="Disordered" evidence="2">
    <location>
        <begin position="240"/>
        <end position="300"/>
    </location>
</feature>
<sequence length="779" mass="87560">MEPDQMGEPAGSQSLPTTDREAKRQRLRKLEESPDSSDYVTAIVKHMERYYRAAKPPAWLDLRDVARQLSRTSPIPKTRRSRHMAWSNFRKVLDKLRTWMGDHETWTDALKANGQKPHLGTPSEVKALEFLTGRSGPMHERLDRLLKEVRLNFLLEDEPISENEMPDFWKGANFGCPVWRSKNMQPRGHTPKLPFQDDLTDLVLSTICQQDQLDNPGILPTLRPQEAHQSAPPLPEVLQQEAQHEVQPEPQKEPQKEACQSTTPGDIPVKDEGKSECPKVGGEGIRANASDSNQSDGTDASRIAHEVFSKIEALAAAVQSGLLGKRSGQDIDNVNDETPAKRQKTAEEIQPTTTVVSGDDTGRPDPNKSKPASDHQRLLAKIPRLAKDVKTLTETYKELHQKHGKEYKDLRAKYRELEAQNKASEEHQTQTNVWCEALTNDLRQLEKQGAQATAQCSALEEENKGFRSQMVALTTRVDALDNLKLEEENKALRSLVTALEGKLEEEGKTRGSLVVNLEAKLEEEKKAFRSQMADLEAKLEEEKKARGSLVAEFTARIEALEKPKLKSEPEIAQASTCHSGDRGRPAAENDHLRPEQPVAQEQPGPQSYGTCSHTHRHPHAGGHHQPSIWHSQPPVKCECTSRPSVVQKQRSYYKPISERFPRVPEPPTFPPSWDPEEAVFGRQWQGYEGPSRPLLRYQGATGTYYPPAPSHAYRTEATLHVFPPPKAHQAAHEVTPNHHALPSVEAVQPSQVREEQQEPPRKDEERCRSLSPPRDRGAC</sequence>
<feature type="compositionally biased region" description="Basic and acidic residues" evidence="2">
    <location>
        <begin position="242"/>
        <end position="256"/>
    </location>
</feature>
<feature type="compositionally biased region" description="Polar residues" evidence="2">
    <location>
        <begin position="603"/>
        <end position="612"/>
    </location>
</feature>
<feature type="compositionally biased region" description="Basic and acidic residues" evidence="2">
    <location>
        <begin position="268"/>
        <end position="277"/>
    </location>
</feature>
<feature type="compositionally biased region" description="Basic and acidic residues" evidence="2">
    <location>
        <begin position="338"/>
        <end position="347"/>
    </location>
</feature>
<evidence type="ECO:0000256" key="2">
    <source>
        <dbReference type="SAM" id="MobiDB-lite"/>
    </source>
</evidence>
<feature type="compositionally biased region" description="Basic and acidic residues" evidence="2">
    <location>
        <begin position="579"/>
        <end position="594"/>
    </location>
</feature>
<accession>A0ABR3VLN4</accession>
<keyword evidence="1" id="KW-0175">Coiled coil</keyword>
<gene>
    <name evidence="3" type="ORF">VTJ49DRAFT_5355</name>
</gene>
<proteinExistence type="predicted"/>
<reference evidence="3 4" key="1">
    <citation type="journal article" date="2024" name="Commun. Biol.">
        <title>Comparative genomic analysis of thermophilic fungi reveals convergent evolutionary adaptations and gene losses.</title>
        <authorList>
            <person name="Steindorff A.S."/>
            <person name="Aguilar-Pontes M.V."/>
            <person name="Robinson A.J."/>
            <person name="Andreopoulos B."/>
            <person name="LaButti K."/>
            <person name="Kuo A."/>
            <person name="Mondo S."/>
            <person name="Riley R."/>
            <person name="Otillar R."/>
            <person name="Haridas S."/>
            <person name="Lipzen A."/>
            <person name="Grimwood J."/>
            <person name="Schmutz J."/>
            <person name="Clum A."/>
            <person name="Reid I.D."/>
            <person name="Moisan M.C."/>
            <person name="Butler G."/>
            <person name="Nguyen T.T.M."/>
            <person name="Dewar K."/>
            <person name="Conant G."/>
            <person name="Drula E."/>
            <person name="Henrissat B."/>
            <person name="Hansel C."/>
            <person name="Singer S."/>
            <person name="Hutchinson M.I."/>
            <person name="de Vries R.P."/>
            <person name="Natvig D.O."/>
            <person name="Powell A.J."/>
            <person name="Tsang A."/>
            <person name="Grigoriev I.V."/>
        </authorList>
    </citation>
    <scope>NUCLEOTIDE SEQUENCE [LARGE SCALE GENOMIC DNA]</scope>
    <source>
        <strain evidence="3 4">CBS 620.91</strain>
    </source>
</reference>